<feature type="compositionally biased region" description="Polar residues" evidence="12">
    <location>
        <begin position="835"/>
        <end position="845"/>
    </location>
</feature>
<evidence type="ECO:0000256" key="7">
    <source>
        <dbReference type="ARBA" id="ARBA00022840"/>
    </source>
</evidence>
<dbReference type="Pfam" id="PF00018">
    <property type="entry name" value="SH3_1"/>
    <property type="match status" value="1"/>
</dbReference>
<comment type="similarity">
    <text evidence="2">Belongs to the protein kinase superfamily. STE Ser/Thr protein kinase family. MAP kinase kinase kinase subfamily.</text>
</comment>
<dbReference type="EMBL" id="CAJOAY010000435">
    <property type="protein sequence ID" value="CAF3664476.1"/>
    <property type="molecule type" value="Genomic_DNA"/>
</dbReference>
<evidence type="ECO:0000313" key="17">
    <source>
        <dbReference type="Proteomes" id="UP000663881"/>
    </source>
</evidence>
<dbReference type="PROSITE" id="PS00108">
    <property type="entry name" value="PROTEIN_KINASE_ST"/>
    <property type="match status" value="1"/>
</dbReference>
<evidence type="ECO:0000256" key="5">
    <source>
        <dbReference type="ARBA" id="ARBA00022527"/>
    </source>
</evidence>
<dbReference type="EC" id="2.7.11.25" evidence="3"/>
<dbReference type="InterPro" id="IPR001452">
    <property type="entry name" value="SH3_domain"/>
</dbReference>
<evidence type="ECO:0000256" key="6">
    <source>
        <dbReference type="ARBA" id="ARBA00022741"/>
    </source>
</evidence>
<dbReference type="PRINTS" id="PR00452">
    <property type="entry name" value="SH3DOMAIN"/>
</dbReference>
<dbReference type="Gene3D" id="1.10.510.10">
    <property type="entry name" value="Transferase(Phosphotransferase) domain 1"/>
    <property type="match status" value="1"/>
</dbReference>
<dbReference type="Proteomes" id="UP000663881">
    <property type="component" value="Unassembled WGS sequence"/>
</dbReference>
<evidence type="ECO:0000256" key="9">
    <source>
        <dbReference type="ARBA" id="ARBA00048329"/>
    </source>
</evidence>
<evidence type="ECO:0000256" key="1">
    <source>
        <dbReference type="ARBA" id="ARBA00001946"/>
    </source>
</evidence>
<feature type="compositionally biased region" description="Low complexity" evidence="12">
    <location>
        <begin position="731"/>
        <end position="754"/>
    </location>
</feature>
<dbReference type="PROSITE" id="PS50011">
    <property type="entry name" value="PROTEIN_KINASE_DOM"/>
    <property type="match status" value="1"/>
</dbReference>
<name>A0A818RWX3_9BILA</name>
<dbReference type="EMBL" id="CAJNON010000427">
    <property type="protein sequence ID" value="CAF1257044.1"/>
    <property type="molecule type" value="Genomic_DNA"/>
</dbReference>
<dbReference type="PANTHER" id="PTHR44329">
    <property type="entry name" value="SERINE/THREONINE-PROTEIN KINASE TNNI3K-RELATED"/>
    <property type="match status" value="1"/>
</dbReference>
<proteinExistence type="inferred from homology"/>
<dbReference type="PRINTS" id="PR00109">
    <property type="entry name" value="TYRKINASE"/>
</dbReference>
<evidence type="ECO:0000313" key="16">
    <source>
        <dbReference type="EMBL" id="CAF3664476.1"/>
    </source>
</evidence>
<dbReference type="PROSITE" id="PS00107">
    <property type="entry name" value="PROTEIN_KINASE_ATP"/>
    <property type="match status" value="1"/>
</dbReference>
<keyword evidence="5" id="KW-0808">Transferase</keyword>
<evidence type="ECO:0000256" key="3">
    <source>
        <dbReference type="ARBA" id="ARBA00012406"/>
    </source>
</evidence>
<feature type="compositionally biased region" description="Low complexity" evidence="12">
    <location>
        <begin position="658"/>
        <end position="674"/>
    </location>
</feature>
<dbReference type="InterPro" id="IPR036028">
    <property type="entry name" value="SH3-like_dom_sf"/>
</dbReference>
<evidence type="ECO:0000256" key="10">
    <source>
        <dbReference type="PROSITE-ProRule" id="PRU00192"/>
    </source>
</evidence>
<comment type="cofactor">
    <cofactor evidence="1">
        <name>Mg(2+)</name>
        <dbReference type="ChEBI" id="CHEBI:18420"/>
    </cofactor>
</comment>
<evidence type="ECO:0000259" key="14">
    <source>
        <dbReference type="PROSITE" id="PS50011"/>
    </source>
</evidence>
<comment type="catalytic activity">
    <reaction evidence="8">
        <text>L-threonyl-[protein] + ATP = O-phospho-L-threonyl-[protein] + ADP + H(+)</text>
        <dbReference type="Rhea" id="RHEA:46608"/>
        <dbReference type="Rhea" id="RHEA-COMP:11060"/>
        <dbReference type="Rhea" id="RHEA-COMP:11605"/>
        <dbReference type="ChEBI" id="CHEBI:15378"/>
        <dbReference type="ChEBI" id="CHEBI:30013"/>
        <dbReference type="ChEBI" id="CHEBI:30616"/>
        <dbReference type="ChEBI" id="CHEBI:61977"/>
        <dbReference type="ChEBI" id="CHEBI:456216"/>
        <dbReference type="EC" id="2.7.11.25"/>
    </reaction>
</comment>
<dbReference type="OrthoDB" id="339325at2759"/>
<organism evidence="16 17">
    <name type="scientific">Adineta steineri</name>
    <dbReference type="NCBI Taxonomy" id="433720"/>
    <lineage>
        <taxon>Eukaryota</taxon>
        <taxon>Metazoa</taxon>
        <taxon>Spiralia</taxon>
        <taxon>Gnathifera</taxon>
        <taxon>Rotifera</taxon>
        <taxon>Eurotatoria</taxon>
        <taxon>Bdelloidea</taxon>
        <taxon>Adinetida</taxon>
        <taxon>Adinetidae</taxon>
        <taxon>Adineta</taxon>
    </lineage>
</organism>
<dbReference type="Pfam" id="PF07714">
    <property type="entry name" value="PK_Tyr_Ser-Thr"/>
    <property type="match status" value="1"/>
</dbReference>
<evidence type="ECO:0000256" key="12">
    <source>
        <dbReference type="SAM" id="MobiDB-lite"/>
    </source>
</evidence>
<feature type="domain" description="SH3" evidence="13">
    <location>
        <begin position="3"/>
        <end position="69"/>
    </location>
</feature>
<dbReference type="GO" id="GO:0005524">
    <property type="term" value="F:ATP binding"/>
    <property type="evidence" value="ECO:0007669"/>
    <property type="project" value="UniProtKB-UniRule"/>
</dbReference>
<keyword evidence="4 10" id="KW-0728">SH3 domain</keyword>
<dbReference type="Gene3D" id="3.30.200.20">
    <property type="entry name" value="Phosphorylase Kinase, domain 1"/>
    <property type="match status" value="1"/>
</dbReference>
<feature type="region of interest" description="Disordered" evidence="12">
    <location>
        <begin position="730"/>
        <end position="882"/>
    </location>
</feature>
<comment type="caution">
    <text evidence="16">The sequence shown here is derived from an EMBL/GenBank/DDBJ whole genome shotgun (WGS) entry which is preliminary data.</text>
</comment>
<dbReference type="GO" id="GO:0004706">
    <property type="term" value="F:JUN kinase kinase kinase activity"/>
    <property type="evidence" value="ECO:0007669"/>
    <property type="project" value="TreeGrafter"/>
</dbReference>
<dbReference type="SUPFAM" id="SSF50044">
    <property type="entry name" value="SH3-domain"/>
    <property type="match status" value="1"/>
</dbReference>
<evidence type="ECO:0000256" key="2">
    <source>
        <dbReference type="ARBA" id="ARBA00006529"/>
    </source>
</evidence>
<feature type="domain" description="Protein kinase" evidence="14">
    <location>
        <begin position="79"/>
        <end position="369"/>
    </location>
</feature>
<evidence type="ECO:0000256" key="11">
    <source>
        <dbReference type="PROSITE-ProRule" id="PRU10141"/>
    </source>
</evidence>
<dbReference type="InterPro" id="IPR000719">
    <property type="entry name" value="Prot_kinase_dom"/>
</dbReference>
<feature type="binding site" evidence="11">
    <location>
        <position position="106"/>
    </location>
    <ligand>
        <name>ATP</name>
        <dbReference type="ChEBI" id="CHEBI:30616"/>
    </ligand>
</feature>
<dbReference type="AlphaFoldDB" id="A0A818RWX3"/>
<dbReference type="InterPro" id="IPR051681">
    <property type="entry name" value="Ser/Thr_Kinases-Pseudokinases"/>
</dbReference>
<feature type="region of interest" description="Disordered" evidence="12">
    <location>
        <begin position="626"/>
        <end position="706"/>
    </location>
</feature>
<evidence type="ECO:0000313" key="15">
    <source>
        <dbReference type="EMBL" id="CAF1257044.1"/>
    </source>
</evidence>
<evidence type="ECO:0000256" key="4">
    <source>
        <dbReference type="ARBA" id="ARBA00022443"/>
    </source>
</evidence>
<keyword evidence="7 11" id="KW-0067">ATP-binding</keyword>
<feature type="compositionally biased region" description="Low complexity" evidence="12">
    <location>
        <begin position="528"/>
        <end position="565"/>
    </location>
</feature>
<dbReference type="SMART" id="SM00220">
    <property type="entry name" value="S_TKc"/>
    <property type="match status" value="1"/>
</dbReference>
<dbReference type="InterPro" id="IPR001245">
    <property type="entry name" value="Ser-Thr/Tyr_kinase_cat_dom"/>
</dbReference>
<feature type="region of interest" description="Disordered" evidence="12">
    <location>
        <begin position="526"/>
        <end position="565"/>
    </location>
</feature>
<keyword evidence="5" id="KW-0418">Kinase</keyword>
<reference evidence="16" key="1">
    <citation type="submission" date="2021-02" db="EMBL/GenBank/DDBJ databases">
        <authorList>
            <person name="Nowell W R."/>
        </authorList>
    </citation>
    <scope>NUCLEOTIDE SEQUENCE</scope>
</reference>
<dbReference type="Gene3D" id="2.30.30.40">
    <property type="entry name" value="SH3 Domains"/>
    <property type="match status" value="1"/>
</dbReference>
<dbReference type="SUPFAM" id="SSF56112">
    <property type="entry name" value="Protein kinase-like (PK-like)"/>
    <property type="match status" value="1"/>
</dbReference>
<accession>A0A818RWX3</accession>
<feature type="compositionally biased region" description="Polar residues" evidence="12">
    <location>
        <begin position="797"/>
        <end position="826"/>
    </location>
</feature>
<feature type="compositionally biased region" description="Acidic residues" evidence="12">
    <location>
        <begin position="861"/>
        <end position="873"/>
    </location>
</feature>
<dbReference type="InterPro" id="IPR008271">
    <property type="entry name" value="Ser/Thr_kinase_AS"/>
</dbReference>
<dbReference type="PROSITE" id="PS50002">
    <property type="entry name" value="SH3"/>
    <property type="match status" value="1"/>
</dbReference>
<evidence type="ECO:0000256" key="8">
    <source>
        <dbReference type="ARBA" id="ARBA00047559"/>
    </source>
</evidence>
<feature type="compositionally biased region" description="Basic and acidic residues" evidence="12">
    <location>
        <begin position="757"/>
        <end position="771"/>
    </location>
</feature>
<dbReference type="InterPro" id="IPR011009">
    <property type="entry name" value="Kinase-like_dom_sf"/>
</dbReference>
<protein>
    <recommendedName>
        <fullName evidence="3">mitogen-activated protein kinase kinase kinase</fullName>
        <ecNumber evidence="3">2.7.11.25</ecNumber>
    </recommendedName>
</protein>
<evidence type="ECO:0000259" key="13">
    <source>
        <dbReference type="PROSITE" id="PS50002"/>
    </source>
</evidence>
<gene>
    <name evidence="16" type="ORF">OKA104_LOCUS9992</name>
    <name evidence="15" type="ORF">VCS650_LOCUS28657</name>
</gene>
<sequence length="948" mass="106872">MNNNDELLHVIYDYTSKGDDELTLKRGSILEVLSKDKEISGSEGWWAGRLIDSESVGIFPANFVASVVPNLPTIDYNDLQIKDLIGVGGFGHVHYGKFGEVDVAIKTAKSLTSFNAIKRSPSYKTHSDDQSSTVHKNVIDGLLREARVFSNLKHRNIIQLFGVSSSIETNNLYLVMEYARGGALNQLLEKRQSGLYPNVFIHYAKQIADGIKYLHDESLGHIIHRDLKCSNILIFEDIENILDDSELLDKTLKITDFGLAEKQLQTSGVLTAGTYAWMSPECIRTNEFSTKSDAWSFGVLLWECLTGEIPYKGFDQPQVAYGIATNQYSLPIPSTCPEEFSQLMKDCWQINPEDRPTFSELYDQINTIIEEKYASNQLYNMETNEESYSSLQQDWRKEIQDIFEEFKEKEKEIHDREQAMFQLDLAQKHQRMQLEQWERELHDREMSVIERELSLLMLANNQERLHQQTPKIQKRSGRFMRALLQATLIRNGHYSSTAATEFISSPIDFRHIASICRNHNTHNHGYASSSPIPNSLSSTTCSSTNSHRKYTSNSTPTTPNLNRLRTLTSSGDLTINRIFDEEYLINNDVHPHDLNHPPISPDKPSRCLPINQTKSSSTIKQHSRWRKPKTWSASSATKRKHGKTTNIRPGDSKWYLETTSTTNTNDDTATISSTKSAPVIIGSNQKLENSDDKSYSSSPSACSTPNDRSLARAVFDINSMLASIGLGRRLPTQSSLSTASSSSSLISTPTTTTIRNPLHETIFRSTSEIKSKAISTSSSSTNTSPSPLTKKEHKRTCSSPITNIQTQTNTSRARPNYSSTRPNSLALSFIPRSSRPINTSHSDSQLVDKHYNRSTKITSTPEEDEQTINDDGDDRFYSAQSSKTTTPMVQSFGMPIKTSNSQPQLNHPCLLDIDTEEQVEHKTKVLPPSIDKKKLFHSSDTLERDFLH</sequence>
<keyword evidence="5" id="KW-0723">Serine/threonine-protein kinase</keyword>
<dbReference type="InterPro" id="IPR017441">
    <property type="entry name" value="Protein_kinase_ATP_BS"/>
</dbReference>
<keyword evidence="6 11" id="KW-0547">Nucleotide-binding</keyword>
<comment type="catalytic activity">
    <reaction evidence="9">
        <text>L-seryl-[protein] + ATP = O-phospho-L-seryl-[protein] + ADP + H(+)</text>
        <dbReference type="Rhea" id="RHEA:17989"/>
        <dbReference type="Rhea" id="RHEA-COMP:9863"/>
        <dbReference type="Rhea" id="RHEA-COMP:11604"/>
        <dbReference type="ChEBI" id="CHEBI:15378"/>
        <dbReference type="ChEBI" id="CHEBI:29999"/>
        <dbReference type="ChEBI" id="CHEBI:30616"/>
        <dbReference type="ChEBI" id="CHEBI:83421"/>
        <dbReference type="ChEBI" id="CHEBI:456216"/>
        <dbReference type="EC" id="2.7.11.25"/>
    </reaction>
</comment>
<dbReference type="SMART" id="SM00326">
    <property type="entry name" value="SH3"/>
    <property type="match status" value="1"/>
</dbReference>
<dbReference type="PANTHER" id="PTHR44329:SF293">
    <property type="entry name" value="MITOGEN-ACTIVATED PROTEIN KINASE KINASE KINASE"/>
    <property type="match status" value="1"/>
</dbReference>
<dbReference type="Proteomes" id="UP000663891">
    <property type="component" value="Unassembled WGS sequence"/>
</dbReference>
<feature type="compositionally biased region" description="Low complexity" evidence="12">
    <location>
        <begin position="772"/>
        <end position="788"/>
    </location>
</feature>